<dbReference type="PIRSF" id="PIRSF016838">
    <property type="entry name" value="PafC"/>
    <property type="match status" value="1"/>
</dbReference>
<dbReference type="InterPro" id="IPR028349">
    <property type="entry name" value="PafC-like"/>
</dbReference>
<dbReference type="InterPro" id="IPR026881">
    <property type="entry name" value="WYL_dom"/>
</dbReference>
<keyword evidence="1" id="KW-0805">Transcription regulation</keyword>
<dbReference type="EMBL" id="CP020772">
    <property type="protein sequence ID" value="ARI78989.1"/>
    <property type="molecule type" value="Genomic_DNA"/>
</dbReference>
<gene>
    <name evidence="5" type="ORF">HM131_20115</name>
</gene>
<dbReference type="Proteomes" id="UP000192527">
    <property type="component" value="Chromosome"/>
</dbReference>
<dbReference type="KEGG" id="hmn:HM131_20115"/>
<dbReference type="OrthoDB" id="9815009at2"/>
<dbReference type="InterPro" id="IPR036388">
    <property type="entry name" value="WH-like_DNA-bd_sf"/>
</dbReference>
<evidence type="ECO:0000313" key="5">
    <source>
        <dbReference type="EMBL" id="ARI78989.1"/>
    </source>
</evidence>
<keyword evidence="6" id="KW-1185">Reference proteome</keyword>
<keyword evidence="3" id="KW-0804">Transcription</keyword>
<dbReference type="InterPro" id="IPR001034">
    <property type="entry name" value="DeoR_HTH"/>
</dbReference>
<proteinExistence type="predicted"/>
<dbReference type="Pfam" id="PF08279">
    <property type="entry name" value="HTH_11"/>
    <property type="match status" value="1"/>
</dbReference>
<dbReference type="PROSITE" id="PS00894">
    <property type="entry name" value="HTH_DEOR_1"/>
    <property type="match status" value="1"/>
</dbReference>
<dbReference type="RefSeq" id="WP_085031580.1">
    <property type="nucleotide sequence ID" value="NZ_CP020772.1"/>
</dbReference>
<organism evidence="5 6">
    <name type="scientific">Halobacillus mangrovi</name>
    <dbReference type="NCBI Taxonomy" id="402384"/>
    <lineage>
        <taxon>Bacteria</taxon>
        <taxon>Bacillati</taxon>
        <taxon>Bacillota</taxon>
        <taxon>Bacilli</taxon>
        <taxon>Bacillales</taxon>
        <taxon>Bacillaceae</taxon>
        <taxon>Halobacillus</taxon>
    </lineage>
</organism>
<dbReference type="GO" id="GO:0003677">
    <property type="term" value="F:DNA binding"/>
    <property type="evidence" value="ECO:0007669"/>
    <property type="project" value="UniProtKB-KW"/>
</dbReference>
<dbReference type="PANTHER" id="PTHR34580:SF1">
    <property type="entry name" value="PROTEIN PAFC"/>
    <property type="match status" value="1"/>
</dbReference>
<dbReference type="Pfam" id="PF13280">
    <property type="entry name" value="WYL"/>
    <property type="match status" value="1"/>
</dbReference>
<evidence type="ECO:0000259" key="4">
    <source>
        <dbReference type="PROSITE" id="PS51000"/>
    </source>
</evidence>
<dbReference type="PANTHER" id="PTHR34580">
    <property type="match status" value="1"/>
</dbReference>
<dbReference type="Gene3D" id="1.10.10.10">
    <property type="entry name" value="Winged helix-like DNA-binding domain superfamily/Winged helix DNA-binding domain"/>
    <property type="match status" value="1"/>
</dbReference>
<dbReference type="SUPFAM" id="SSF46785">
    <property type="entry name" value="Winged helix' DNA-binding domain"/>
    <property type="match status" value="1"/>
</dbReference>
<evidence type="ECO:0000256" key="2">
    <source>
        <dbReference type="ARBA" id="ARBA00023125"/>
    </source>
</evidence>
<evidence type="ECO:0000256" key="3">
    <source>
        <dbReference type="ARBA" id="ARBA00023163"/>
    </source>
</evidence>
<dbReference type="AlphaFoldDB" id="A0A1W6A0F0"/>
<evidence type="ECO:0000313" key="6">
    <source>
        <dbReference type="Proteomes" id="UP000192527"/>
    </source>
</evidence>
<accession>A0A1W6A0F0</accession>
<dbReference type="PROSITE" id="PS51000">
    <property type="entry name" value="HTH_DEOR_2"/>
    <property type="match status" value="1"/>
</dbReference>
<keyword evidence="2" id="KW-0238">DNA-binding</keyword>
<dbReference type="InterPro" id="IPR036390">
    <property type="entry name" value="WH_DNA-bd_sf"/>
</dbReference>
<dbReference type="STRING" id="402384.HM131_20115"/>
<dbReference type="PROSITE" id="PS52050">
    <property type="entry name" value="WYL"/>
    <property type="match status" value="1"/>
</dbReference>
<dbReference type="InterPro" id="IPR018356">
    <property type="entry name" value="Tscrpt_reg_HTH_DeoR_CS"/>
</dbReference>
<dbReference type="GO" id="GO:0003700">
    <property type="term" value="F:DNA-binding transcription factor activity"/>
    <property type="evidence" value="ECO:0007669"/>
    <property type="project" value="InterPro"/>
</dbReference>
<dbReference type="InterPro" id="IPR057727">
    <property type="entry name" value="WCX_dom"/>
</dbReference>
<reference evidence="5 6" key="1">
    <citation type="submission" date="2017-04" db="EMBL/GenBank/DDBJ databases">
        <title>The whole genome sequencing and assembly of Halobacillus mangrovi strain.</title>
        <authorList>
            <person name="Lee S.-J."/>
            <person name="Park M.-K."/>
            <person name="Kim J.-Y."/>
            <person name="Lee Y.-J."/>
            <person name="Yi H."/>
            <person name="Bahn Y.-S."/>
            <person name="Kim J.F."/>
            <person name="Lee D.-W."/>
        </authorList>
    </citation>
    <scope>NUCLEOTIDE SEQUENCE [LARGE SCALE GENOMIC DNA]</scope>
    <source>
        <strain evidence="5 6">KTB 131</strain>
    </source>
</reference>
<dbReference type="Pfam" id="PF25583">
    <property type="entry name" value="WCX"/>
    <property type="match status" value="1"/>
</dbReference>
<protein>
    <recommendedName>
        <fullName evidence="4">HTH deoR-type domain-containing protein</fullName>
    </recommendedName>
</protein>
<evidence type="ECO:0000256" key="1">
    <source>
        <dbReference type="ARBA" id="ARBA00023015"/>
    </source>
</evidence>
<sequence length="322" mass="36931">MKAERMIKILILLQYGETLSTPELANELEVSERTIHRDMESLSAAGIPVYSQRGKAGGWRLIDDWKQKLSWLKEKELQSLFLPPAEKILTDLDIDISSKEVKNKLLLSLPEHSRQQARSLWERIYVDMGTWKNTQTDITAAMETLQDVVMNEQKAKILYKKANGDEKESIIQPLGLVAKASTWYVVAMNENGDYRSYKVARIKQISKEEDYFERPADFDLASYWKNSKKTFAETLPNFSVEVKVSTSAYKRIMFTGRFVTKTSEKGTEDGWAYVELTFQTEEEAVNFILGFGNQILVVSPKDLISKVTDRAKEVLTLYQEQG</sequence>
<dbReference type="InterPro" id="IPR051534">
    <property type="entry name" value="CBASS_pafABC_assoc_protein"/>
</dbReference>
<feature type="domain" description="HTH deoR-type" evidence="4">
    <location>
        <begin position="2"/>
        <end position="57"/>
    </location>
</feature>
<dbReference type="InterPro" id="IPR013196">
    <property type="entry name" value="HTH_11"/>
</dbReference>
<name>A0A1W6A0F0_9BACI</name>